<evidence type="ECO:0000256" key="1">
    <source>
        <dbReference type="ARBA" id="ARBA00000971"/>
    </source>
</evidence>
<keyword evidence="7 9" id="KW-0413">Isomerase</keyword>
<gene>
    <name evidence="11" type="ordered locus">Halhy_1004</name>
</gene>
<dbReference type="AlphaFoldDB" id="F4KPA9"/>
<dbReference type="EMBL" id="CP002691">
    <property type="protein sequence ID" value="AEE48903.1"/>
    <property type="molecule type" value="Genomic_DNA"/>
</dbReference>
<keyword evidence="12" id="KW-1185">Reference proteome</keyword>
<evidence type="ECO:0000256" key="7">
    <source>
        <dbReference type="ARBA" id="ARBA00023235"/>
    </source>
</evidence>
<dbReference type="EC" id="5.2.1.8" evidence="9"/>
<evidence type="ECO:0000256" key="4">
    <source>
        <dbReference type="ARBA" id="ARBA00022490"/>
    </source>
</evidence>
<dbReference type="eggNOG" id="COG1047">
    <property type="taxonomic scope" value="Bacteria"/>
</dbReference>
<keyword evidence="4" id="KW-0963">Cytoplasm</keyword>
<protein>
    <recommendedName>
        <fullName evidence="9">peptidylprolyl isomerase</fullName>
        <ecNumber evidence="9">5.2.1.8</ecNumber>
    </recommendedName>
</protein>
<keyword evidence="5 9" id="KW-0697">Rotamase</keyword>
<proteinExistence type="inferred from homology"/>
<dbReference type="PROSITE" id="PS50059">
    <property type="entry name" value="FKBP_PPIASE"/>
    <property type="match status" value="1"/>
</dbReference>
<name>F4KPA9_HALH1</name>
<evidence type="ECO:0000256" key="5">
    <source>
        <dbReference type="ARBA" id="ARBA00023110"/>
    </source>
</evidence>
<dbReference type="InterPro" id="IPR046357">
    <property type="entry name" value="PPIase_dom_sf"/>
</dbReference>
<comment type="catalytic activity">
    <reaction evidence="1 9">
        <text>[protein]-peptidylproline (omega=180) = [protein]-peptidylproline (omega=0)</text>
        <dbReference type="Rhea" id="RHEA:16237"/>
        <dbReference type="Rhea" id="RHEA-COMP:10747"/>
        <dbReference type="Rhea" id="RHEA-COMP:10748"/>
        <dbReference type="ChEBI" id="CHEBI:83833"/>
        <dbReference type="ChEBI" id="CHEBI:83834"/>
        <dbReference type="EC" id="5.2.1.8"/>
    </reaction>
</comment>
<comment type="similarity">
    <text evidence="3">Belongs to the FKBP-type PPIase family.</text>
</comment>
<dbReference type="InterPro" id="IPR001179">
    <property type="entry name" value="PPIase_FKBP_dom"/>
</dbReference>
<evidence type="ECO:0000313" key="11">
    <source>
        <dbReference type="EMBL" id="AEE48903.1"/>
    </source>
</evidence>
<dbReference type="GO" id="GO:0005737">
    <property type="term" value="C:cytoplasm"/>
    <property type="evidence" value="ECO:0007669"/>
    <property type="project" value="UniProtKB-SubCell"/>
</dbReference>
<dbReference type="SUPFAM" id="SSF54534">
    <property type="entry name" value="FKBP-like"/>
    <property type="match status" value="1"/>
</dbReference>
<evidence type="ECO:0000256" key="3">
    <source>
        <dbReference type="ARBA" id="ARBA00006577"/>
    </source>
</evidence>
<dbReference type="Proteomes" id="UP000008461">
    <property type="component" value="Chromosome"/>
</dbReference>
<keyword evidence="6" id="KW-0143">Chaperone</keyword>
<dbReference type="HOGENOM" id="CLU_098197_1_1_10"/>
<sequence length="162" mass="17903">MQTVQKNSVVTISYKIQEIDGELLEESQEGFPYLHGGYENIFPKAEALIEGKTVGTKIEVDLAPADAYGERDLNLVRVESLSELSIPGLKLGDMLEEDDEETGETIIWRVIAMKEDQVMLDHNHPLAGLGIRFSGEILGIRSATAAEIEHGHVHDEHDSHGN</sequence>
<accession>F4KPA9</accession>
<dbReference type="Gene3D" id="3.10.50.40">
    <property type="match status" value="1"/>
</dbReference>
<dbReference type="GO" id="GO:0042026">
    <property type="term" value="P:protein refolding"/>
    <property type="evidence" value="ECO:0007669"/>
    <property type="project" value="UniProtKB-ARBA"/>
</dbReference>
<feature type="domain" description="PPIase FKBP-type" evidence="10">
    <location>
        <begin position="7"/>
        <end position="87"/>
    </location>
</feature>
<evidence type="ECO:0000256" key="2">
    <source>
        <dbReference type="ARBA" id="ARBA00004496"/>
    </source>
</evidence>
<evidence type="ECO:0000256" key="6">
    <source>
        <dbReference type="ARBA" id="ARBA00023186"/>
    </source>
</evidence>
<dbReference type="GO" id="GO:0003755">
    <property type="term" value="F:peptidyl-prolyl cis-trans isomerase activity"/>
    <property type="evidence" value="ECO:0007669"/>
    <property type="project" value="UniProtKB-KW"/>
</dbReference>
<organism evidence="11 12">
    <name type="scientific">Haliscomenobacter hydrossis (strain ATCC 27775 / DSM 1100 / LMG 10767 / O)</name>
    <dbReference type="NCBI Taxonomy" id="760192"/>
    <lineage>
        <taxon>Bacteria</taxon>
        <taxon>Pseudomonadati</taxon>
        <taxon>Bacteroidota</taxon>
        <taxon>Saprospiria</taxon>
        <taxon>Saprospirales</taxon>
        <taxon>Haliscomenobacteraceae</taxon>
        <taxon>Haliscomenobacter</taxon>
    </lineage>
</organism>
<reference key="2">
    <citation type="submission" date="2011-04" db="EMBL/GenBank/DDBJ databases">
        <title>Complete sequence of chromosome of Haliscomenobacter hydrossis DSM 1100.</title>
        <authorList>
            <consortium name="US DOE Joint Genome Institute (JGI-PGF)"/>
            <person name="Lucas S."/>
            <person name="Han J."/>
            <person name="Lapidus A."/>
            <person name="Bruce D."/>
            <person name="Goodwin L."/>
            <person name="Pitluck S."/>
            <person name="Peters L."/>
            <person name="Kyrpides N."/>
            <person name="Mavromatis K."/>
            <person name="Ivanova N."/>
            <person name="Ovchinnikova G."/>
            <person name="Pagani I."/>
            <person name="Daligault H."/>
            <person name="Detter J.C."/>
            <person name="Han C."/>
            <person name="Land M."/>
            <person name="Hauser L."/>
            <person name="Markowitz V."/>
            <person name="Cheng J.-F."/>
            <person name="Hugenholtz P."/>
            <person name="Woyke T."/>
            <person name="Wu D."/>
            <person name="Verbarg S."/>
            <person name="Frueling A."/>
            <person name="Brambilla E."/>
            <person name="Klenk H.-P."/>
            <person name="Eisen J.A."/>
        </authorList>
    </citation>
    <scope>NUCLEOTIDE SEQUENCE</scope>
    <source>
        <strain>DSM 1100</strain>
    </source>
</reference>
<evidence type="ECO:0000256" key="8">
    <source>
        <dbReference type="ARBA" id="ARBA00037071"/>
    </source>
</evidence>
<evidence type="ECO:0000259" key="10">
    <source>
        <dbReference type="PROSITE" id="PS50059"/>
    </source>
</evidence>
<dbReference type="OrthoDB" id="9808891at2"/>
<evidence type="ECO:0000256" key="9">
    <source>
        <dbReference type="PROSITE-ProRule" id="PRU00277"/>
    </source>
</evidence>
<dbReference type="RefSeq" id="WP_013763460.1">
    <property type="nucleotide sequence ID" value="NC_015510.1"/>
</dbReference>
<dbReference type="PANTHER" id="PTHR47861">
    <property type="entry name" value="FKBP-TYPE PEPTIDYL-PROLYL CIS-TRANS ISOMERASE SLYD"/>
    <property type="match status" value="1"/>
</dbReference>
<dbReference type="PANTHER" id="PTHR47861:SF3">
    <property type="entry name" value="FKBP-TYPE PEPTIDYL-PROLYL CIS-TRANS ISOMERASE SLYD"/>
    <property type="match status" value="1"/>
</dbReference>
<evidence type="ECO:0000313" key="12">
    <source>
        <dbReference type="Proteomes" id="UP000008461"/>
    </source>
</evidence>
<comment type="function">
    <text evidence="8">Also involved in hydrogenase metallocenter assembly, probably by participating in the nickel insertion step. This function in hydrogenase biosynthesis requires chaperone activity and the presence of the metal-binding domain, but not PPIase activity.</text>
</comment>
<dbReference type="KEGG" id="hhy:Halhy_1004"/>
<reference evidence="11 12" key="1">
    <citation type="journal article" date="2011" name="Stand. Genomic Sci.">
        <title>Complete genome sequence of Haliscomenobacter hydrossis type strain (O).</title>
        <authorList>
            <consortium name="US DOE Joint Genome Institute (JGI-PGF)"/>
            <person name="Daligault H."/>
            <person name="Lapidus A."/>
            <person name="Zeytun A."/>
            <person name="Nolan M."/>
            <person name="Lucas S."/>
            <person name="Del Rio T.G."/>
            <person name="Tice H."/>
            <person name="Cheng J.F."/>
            <person name="Tapia R."/>
            <person name="Han C."/>
            <person name="Goodwin L."/>
            <person name="Pitluck S."/>
            <person name="Liolios K."/>
            <person name="Pagani I."/>
            <person name="Ivanova N."/>
            <person name="Huntemann M."/>
            <person name="Mavromatis K."/>
            <person name="Mikhailova N."/>
            <person name="Pati A."/>
            <person name="Chen A."/>
            <person name="Palaniappan K."/>
            <person name="Land M."/>
            <person name="Hauser L."/>
            <person name="Brambilla E.M."/>
            <person name="Rohde M."/>
            <person name="Verbarg S."/>
            <person name="Goker M."/>
            <person name="Bristow J."/>
            <person name="Eisen J.A."/>
            <person name="Markowitz V."/>
            <person name="Hugenholtz P."/>
            <person name="Kyrpides N.C."/>
            <person name="Klenk H.P."/>
            <person name="Woyke T."/>
        </authorList>
    </citation>
    <scope>NUCLEOTIDE SEQUENCE [LARGE SCALE GENOMIC DNA]</scope>
    <source>
        <strain evidence="12">ATCC 27775 / DSM 1100 / LMG 10767 / O</strain>
    </source>
</reference>
<dbReference type="STRING" id="760192.Halhy_1004"/>
<comment type="subcellular location">
    <subcellularLocation>
        <location evidence="2">Cytoplasm</location>
    </subcellularLocation>
</comment>